<dbReference type="GO" id="GO:0004497">
    <property type="term" value="F:monooxygenase activity"/>
    <property type="evidence" value="ECO:0007669"/>
    <property type="project" value="UniProtKB-KW"/>
</dbReference>
<dbReference type="Proteomes" id="UP001163947">
    <property type="component" value="Chromosome"/>
</dbReference>
<organism evidence="4 6">
    <name type="scientific">Rhodococcus aetherivorans</name>
    <dbReference type="NCBI Taxonomy" id="191292"/>
    <lineage>
        <taxon>Bacteria</taxon>
        <taxon>Bacillati</taxon>
        <taxon>Actinomycetota</taxon>
        <taxon>Actinomycetes</taxon>
        <taxon>Mycobacteriales</taxon>
        <taxon>Nocardiaceae</taxon>
        <taxon>Rhodococcus</taxon>
    </lineage>
</organism>
<protein>
    <submittedName>
        <fullName evidence="4">DUF4873 domain-containing protein</fullName>
    </submittedName>
    <submittedName>
        <fullName evidence="3">Possible flavin binding monooxygenase</fullName>
    </submittedName>
</protein>
<name>A0A059MM51_9NOCA</name>
<dbReference type="Proteomes" id="UP000325466">
    <property type="component" value="Unassembled WGS sequence"/>
</dbReference>
<feature type="region of interest" description="Disordered" evidence="1">
    <location>
        <begin position="93"/>
        <end position="115"/>
    </location>
</feature>
<dbReference type="Pfam" id="PF16170">
    <property type="entry name" value="DUF4873"/>
    <property type="match status" value="1"/>
</dbReference>
<feature type="domain" description="DUF4873" evidence="2">
    <location>
        <begin position="10"/>
        <end position="104"/>
    </location>
</feature>
<evidence type="ECO:0000313" key="4">
    <source>
        <dbReference type="EMBL" id="UYF95897.1"/>
    </source>
</evidence>
<dbReference type="GeneID" id="83620576"/>
<keyword evidence="3" id="KW-0503">Monooxygenase</keyword>
<dbReference type="InterPro" id="IPR032371">
    <property type="entry name" value="DUF4873"/>
</dbReference>
<reference evidence="3 5" key="1">
    <citation type="journal article" date="2018" name="Biodegradation">
        <title>1,4-Dioxane degradation characteristics of Rhodococcus aetherivorans JCM 14343.</title>
        <authorList>
            <person name="Inoue D."/>
            <person name="Tsunoda T."/>
            <person name="Yamamoto N."/>
            <person name="Ike M."/>
            <person name="Sei K."/>
        </authorList>
    </citation>
    <scope>NUCLEOTIDE SEQUENCE [LARGE SCALE GENOMIC DNA]</scope>
    <source>
        <strain evidence="3 5">JCM 14343</strain>
    </source>
</reference>
<reference evidence="4" key="3">
    <citation type="submission" date="2022-09" db="EMBL/GenBank/DDBJ databases">
        <title>The genome sequence of Rhodococcus aetherivorans N1.</title>
        <authorList>
            <person name="Jiang W."/>
        </authorList>
    </citation>
    <scope>NUCLEOTIDE SEQUENCE</scope>
    <source>
        <strain evidence="4">N1</strain>
    </source>
</reference>
<proteinExistence type="predicted"/>
<dbReference type="RefSeq" id="WP_029545207.1">
    <property type="nucleotide sequence ID" value="NZ_BAAAYP010000009.1"/>
</dbReference>
<evidence type="ECO:0000313" key="5">
    <source>
        <dbReference type="Proteomes" id="UP000325466"/>
    </source>
</evidence>
<dbReference type="AlphaFoldDB" id="A0A059MM51"/>
<keyword evidence="3" id="KW-0560">Oxidoreductase</keyword>
<keyword evidence="5" id="KW-1185">Reference proteome</keyword>
<dbReference type="EMBL" id="BLAH01000197">
    <property type="protein sequence ID" value="GES40330.1"/>
    <property type="molecule type" value="Genomic_DNA"/>
</dbReference>
<dbReference type="EMBL" id="CP106982">
    <property type="protein sequence ID" value="UYF95897.1"/>
    <property type="molecule type" value="Genomic_DNA"/>
</dbReference>
<gene>
    <name evidence="4" type="ORF">OCS65_09125</name>
    <name evidence="3" type="ORF">RAJCM14343_5613</name>
</gene>
<accession>A0A0F6VKY5</accession>
<evidence type="ECO:0000313" key="6">
    <source>
        <dbReference type="Proteomes" id="UP001163947"/>
    </source>
</evidence>
<dbReference type="KEGG" id="rav:AAT18_19600"/>
<evidence type="ECO:0000256" key="1">
    <source>
        <dbReference type="SAM" id="MobiDB-lite"/>
    </source>
</evidence>
<reference evidence="3" key="2">
    <citation type="submission" date="2019-10" db="EMBL/GenBank/DDBJ databases">
        <title>Draft genome sequence of Rhodococcus aetherivorans JCM 14343.</title>
        <authorList>
            <person name="Inoue D."/>
            <person name="Nakazawa M."/>
            <person name="Yamamoto N."/>
            <person name="Sei K."/>
            <person name="Ike M."/>
        </authorList>
    </citation>
    <scope>NUCLEOTIDE SEQUENCE</scope>
    <source>
        <strain evidence="3">JCM 14343</strain>
    </source>
</reference>
<evidence type="ECO:0000259" key="2">
    <source>
        <dbReference type="Pfam" id="PF16170"/>
    </source>
</evidence>
<sequence length="115" mass="12106">MSDPHDDEPDGYRGPAEVTVGEQHATTEVQLAGAFDPISGRYRWRGRIRGLAAALPPGTDLSPGTDLHLTVPGPGGPAPATVRISETDLWGSHMVDGVSAPPYPTRPDDTELEPG</sequence>
<evidence type="ECO:0000313" key="3">
    <source>
        <dbReference type="EMBL" id="GES40330.1"/>
    </source>
</evidence>
<accession>A0A059MM51</accession>